<dbReference type="SUPFAM" id="SSF53850">
    <property type="entry name" value="Periplasmic binding protein-like II"/>
    <property type="match status" value="1"/>
</dbReference>
<feature type="domain" description="SsuA/THI5-like" evidence="4">
    <location>
        <begin position="16"/>
        <end position="223"/>
    </location>
</feature>
<protein>
    <submittedName>
        <fullName evidence="5">ABC transporter substrate-binding protein</fullName>
    </submittedName>
</protein>
<keyword evidence="3" id="KW-0732">Signal</keyword>
<evidence type="ECO:0000256" key="2">
    <source>
        <dbReference type="ARBA" id="ARBA00010742"/>
    </source>
</evidence>
<comment type="similarity">
    <text evidence="2">Belongs to the bacterial solute-binding protein SsuA/TauA family.</text>
</comment>
<dbReference type="PANTHER" id="PTHR30024:SF47">
    <property type="entry name" value="TAURINE-BINDING PERIPLASMIC PROTEIN"/>
    <property type="match status" value="1"/>
</dbReference>
<organism evidence="5 6">
    <name type="scientific">Paenibacillus gyeongsangnamensis</name>
    <dbReference type="NCBI Taxonomy" id="3388067"/>
    <lineage>
        <taxon>Bacteria</taxon>
        <taxon>Bacillati</taxon>
        <taxon>Bacillota</taxon>
        <taxon>Bacilli</taxon>
        <taxon>Bacillales</taxon>
        <taxon>Paenibacillaceae</taxon>
        <taxon>Paenibacillus</taxon>
    </lineage>
</organism>
<dbReference type="Pfam" id="PF09084">
    <property type="entry name" value="NMT1"/>
    <property type="match status" value="1"/>
</dbReference>
<name>A0ABT4QIF2_9BACL</name>
<proteinExistence type="inferred from homology"/>
<reference evidence="5 6" key="1">
    <citation type="submission" date="2022-12" db="EMBL/GenBank/DDBJ databases">
        <title>Draft genome sequence of Paenibacillus sp. dW9.</title>
        <authorList>
            <person name="Choi E.-W."/>
            <person name="Kim D.-U."/>
        </authorList>
    </citation>
    <scope>NUCLEOTIDE SEQUENCE [LARGE SCALE GENOMIC DNA]</scope>
    <source>
        <strain evidence="6">dW9</strain>
    </source>
</reference>
<evidence type="ECO:0000313" key="6">
    <source>
        <dbReference type="Proteomes" id="UP001527882"/>
    </source>
</evidence>
<keyword evidence="6" id="KW-1185">Reference proteome</keyword>
<dbReference type="Gene3D" id="3.40.190.10">
    <property type="entry name" value="Periplasmic binding protein-like II"/>
    <property type="match status" value="2"/>
</dbReference>
<dbReference type="Proteomes" id="UP001527882">
    <property type="component" value="Unassembled WGS sequence"/>
</dbReference>
<evidence type="ECO:0000256" key="3">
    <source>
        <dbReference type="ARBA" id="ARBA00022729"/>
    </source>
</evidence>
<dbReference type="PANTHER" id="PTHR30024">
    <property type="entry name" value="ALIPHATIC SULFONATES-BINDING PROTEIN-RELATED"/>
    <property type="match status" value="1"/>
</dbReference>
<evidence type="ECO:0000313" key="5">
    <source>
        <dbReference type="EMBL" id="MCZ8516613.1"/>
    </source>
</evidence>
<dbReference type="EMBL" id="JAQAGZ010000025">
    <property type="protein sequence ID" value="MCZ8516613.1"/>
    <property type="molecule type" value="Genomic_DNA"/>
</dbReference>
<accession>A0ABT4QIF2</accession>
<dbReference type="InterPro" id="IPR015168">
    <property type="entry name" value="SsuA/THI5"/>
</dbReference>
<comment type="subcellular location">
    <subcellularLocation>
        <location evidence="1">Periplasm</location>
    </subcellularLocation>
</comment>
<comment type="caution">
    <text evidence="5">The sequence shown here is derived from an EMBL/GenBank/DDBJ whole genome shotgun (WGS) entry which is preliminary data.</text>
</comment>
<evidence type="ECO:0000259" key="4">
    <source>
        <dbReference type="Pfam" id="PF09084"/>
    </source>
</evidence>
<gene>
    <name evidence="5" type="ORF">O9H85_30360</name>
</gene>
<evidence type="ECO:0000256" key="1">
    <source>
        <dbReference type="ARBA" id="ARBA00004418"/>
    </source>
</evidence>
<sequence>MKNLKIGAVSRNYFNMPLWVTQHAGFFESEGLNVSIELYEPIDEVSQRLIDGRLDFAMGVTEHVILNNESGGRLQIIGGNVNRLPFSFIARPHIKNYVDLRGATIGVSSLDAGSSSLVMQILKSHGLDYPQDYTIKAVGPILTRWKMLQSGEIDAGLQGVPLNFIAIDAGYTDLGNPRKIFPDFQFTSLNVDSDWAERNSDTVITFLKAIIRAHEWFYTHKEESIDIAQKETGIDRIYAERAWDEYVNEQIFPRDATASPKAVQTLIDISALIRAIPVRSKTNAEEYIESRYIETARHELG</sequence>
<dbReference type="RefSeq" id="WP_269885147.1">
    <property type="nucleotide sequence ID" value="NZ_JAQAGZ010000025.1"/>
</dbReference>